<dbReference type="SUPFAM" id="SSF56281">
    <property type="entry name" value="Metallo-hydrolase/oxidoreductase"/>
    <property type="match status" value="1"/>
</dbReference>
<accession>A0A369LSP1</accession>
<dbReference type="Pfam" id="PF00258">
    <property type="entry name" value="Flavodoxin_1"/>
    <property type="match status" value="1"/>
</dbReference>
<dbReference type="InterPro" id="IPR001279">
    <property type="entry name" value="Metallo-B-lactamas"/>
</dbReference>
<dbReference type="InterPro" id="IPR008254">
    <property type="entry name" value="Flavodoxin/NO_synth"/>
</dbReference>
<dbReference type="Gene3D" id="3.40.50.360">
    <property type="match status" value="1"/>
</dbReference>
<dbReference type="InterPro" id="IPR045761">
    <property type="entry name" value="ODP_dom"/>
</dbReference>
<dbReference type="GO" id="GO:0010181">
    <property type="term" value="F:FMN binding"/>
    <property type="evidence" value="ECO:0007669"/>
    <property type="project" value="InterPro"/>
</dbReference>
<dbReference type="PANTHER" id="PTHR43717">
    <property type="entry name" value="ANAEROBIC NITRIC OXIDE REDUCTASE FLAVORUBREDOXIN"/>
    <property type="match status" value="1"/>
</dbReference>
<evidence type="ECO:0000313" key="3">
    <source>
        <dbReference type="EMBL" id="RDB62561.1"/>
    </source>
</evidence>
<reference evidence="3 4" key="1">
    <citation type="journal article" date="2018" name="Elife">
        <title>Discovery and characterization of a prevalent human gut bacterial enzyme sufficient for the inactivation of a family of plant toxins.</title>
        <authorList>
            <person name="Koppel N."/>
            <person name="Bisanz J.E."/>
            <person name="Pandelia M.E."/>
            <person name="Turnbaugh P.J."/>
            <person name="Balskus E.P."/>
        </authorList>
    </citation>
    <scope>NUCLEOTIDE SEQUENCE [LARGE SCALE GENOMIC DNA]</scope>
    <source>
        <strain evidence="3 4">3C</strain>
    </source>
</reference>
<dbReference type="CDD" id="cd07709">
    <property type="entry name" value="flavodiiron_proteins_MBL-fold"/>
    <property type="match status" value="1"/>
</dbReference>
<dbReference type="GO" id="GO:0016491">
    <property type="term" value="F:oxidoreductase activity"/>
    <property type="evidence" value="ECO:0007669"/>
    <property type="project" value="InterPro"/>
</dbReference>
<dbReference type="RefSeq" id="WP_114569421.1">
    <property type="nucleotide sequence ID" value="NZ_CABMMS010000009.1"/>
</dbReference>
<dbReference type="SMART" id="SM00849">
    <property type="entry name" value="Lactamase_B"/>
    <property type="match status" value="1"/>
</dbReference>
<evidence type="ECO:0000259" key="2">
    <source>
        <dbReference type="PROSITE" id="PS50902"/>
    </source>
</evidence>
<evidence type="ECO:0000256" key="1">
    <source>
        <dbReference type="ARBA" id="ARBA00007121"/>
    </source>
</evidence>
<gene>
    <name evidence="3" type="ORF">C1877_13725</name>
</gene>
<dbReference type="PROSITE" id="PS50902">
    <property type="entry name" value="FLAVODOXIN_LIKE"/>
    <property type="match status" value="1"/>
</dbReference>
<dbReference type="GO" id="GO:0016787">
    <property type="term" value="F:hydrolase activity"/>
    <property type="evidence" value="ECO:0007669"/>
    <property type="project" value="UniProtKB-KW"/>
</dbReference>
<dbReference type="InterPro" id="IPR036866">
    <property type="entry name" value="RibonucZ/Hydroxyglut_hydro"/>
</dbReference>
<comment type="similarity">
    <text evidence="1">In the N-terminal section; belongs to the zinc metallo-hydrolase group 3 family.</text>
</comment>
<dbReference type="Gene3D" id="3.60.15.10">
    <property type="entry name" value="Ribonuclease Z/Hydroxyacylglutathione hydrolase-like"/>
    <property type="match status" value="1"/>
</dbReference>
<proteinExistence type="inferred from homology"/>
<comment type="caution">
    <text evidence="3">The sequence shown here is derived from an EMBL/GenBank/DDBJ whole genome shotgun (WGS) entry which is preliminary data.</text>
</comment>
<dbReference type="GO" id="GO:0046872">
    <property type="term" value="F:metal ion binding"/>
    <property type="evidence" value="ECO:0007669"/>
    <property type="project" value="InterPro"/>
</dbReference>
<dbReference type="AlphaFoldDB" id="A0A369LSP1"/>
<dbReference type="SUPFAM" id="SSF52218">
    <property type="entry name" value="Flavoproteins"/>
    <property type="match status" value="1"/>
</dbReference>
<dbReference type="Pfam" id="PF19583">
    <property type="entry name" value="ODP"/>
    <property type="match status" value="1"/>
</dbReference>
<protein>
    <submittedName>
        <fullName evidence="3">MBL fold metallo-hydrolase</fullName>
    </submittedName>
</protein>
<dbReference type="InterPro" id="IPR016440">
    <property type="entry name" value="Rubredoxin-O_OxRdtase"/>
</dbReference>
<dbReference type="EMBL" id="PPTS01000009">
    <property type="protein sequence ID" value="RDB62561.1"/>
    <property type="molecule type" value="Genomic_DNA"/>
</dbReference>
<sequence length="394" mass="43193">MLHAVEVKPDVYWVGGVDWNERNFHGYTTDRGSTYNAYLIMDEQPTLIDTCKPAFADELVERVREVVDPARIEHIVANHVEQDHSGALPALCALAPNARIYASAPHGVSGLAAHYGDRGHVPVKTGDTLAIGKRTLTFTQTVMVHWPDNMVAYSDADRILFSNDAFGQHYASSKRFDDEVGLPEVLAQAKKYYANIVMPYSRHVQRALGALGGLDIDMIAPSHGVVWRSHVPEILDTYACWSSLAPEDYAVVVYDSMWHTTEAMAREILEAFIECGVPARLFDLKANHISDIMTEVLSAKYVAVGSPTLNNGMMPTVAAFLCYLKGLSPKTGWEGRVGIPFGSYGWGKNGPDEVAEALEKCGFDLALGTLAHQWTADAASLEELQRAVVDGVGR</sequence>
<dbReference type="GeneID" id="78360754"/>
<name>A0A369LSP1_9ACTN</name>
<dbReference type="InterPro" id="IPR029039">
    <property type="entry name" value="Flavoprotein-like_sf"/>
</dbReference>
<organism evidence="3 4">
    <name type="scientific">Gordonibacter pamelaeae</name>
    <dbReference type="NCBI Taxonomy" id="471189"/>
    <lineage>
        <taxon>Bacteria</taxon>
        <taxon>Bacillati</taxon>
        <taxon>Actinomycetota</taxon>
        <taxon>Coriobacteriia</taxon>
        <taxon>Eggerthellales</taxon>
        <taxon>Eggerthellaceae</taxon>
        <taxon>Gordonibacter</taxon>
    </lineage>
</organism>
<dbReference type="Proteomes" id="UP000254000">
    <property type="component" value="Unassembled WGS sequence"/>
</dbReference>
<dbReference type="OrthoDB" id="9800607at2"/>
<evidence type="ECO:0000313" key="4">
    <source>
        <dbReference type="Proteomes" id="UP000254000"/>
    </source>
</evidence>
<feature type="domain" description="Flavodoxin-like" evidence="2">
    <location>
        <begin position="250"/>
        <end position="394"/>
    </location>
</feature>
<keyword evidence="4" id="KW-1185">Reference proteome</keyword>
<dbReference type="GO" id="GO:0009055">
    <property type="term" value="F:electron transfer activity"/>
    <property type="evidence" value="ECO:0007669"/>
    <property type="project" value="InterPro"/>
</dbReference>
<dbReference type="PIRSF" id="PIRSF005243">
    <property type="entry name" value="ROO"/>
    <property type="match status" value="1"/>
</dbReference>
<dbReference type="PANTHER" id="PTHR43717:SF1">
    <property type="entry name" value="ANAEROBIC NITRIC OXIDE REDUCTASE FLAVORUBREDOXIN"/>
    <property type="match status" value="1"/>
</dbReference>